<feature type="compositionally biased region" description="Basic residues" evidence="1">
    <location>
        <begin position="1"/>
        <end position="11"/>
    </location>
</feature>
<reference evidence="2 3" key="2">
    <citation type="journal article" date="2017" name="Front. Plant Sci.">
        <title>Gene Classification and Mining of Molecular Markers Useful in Red Clover (Trifolium pratense) Breeding.</title>
        <authorList>
            <person name="Istvanek J."/>
            <person name="Dluhosova J."/>
            <person name="Dluhos P."/>
            <person name="Patkova L."/>
            <person name="Nedelnik J."/>
            <person name="Repkova J."/>
        </authorList>
    </citation>
    <scope>NUCLEOTIDE SEQUENCE [LARGE SCALE GENOMIC DNA]</scope>
    <source>
        <strain evidence="3">cv. Tatra</strain>
        <tissue evidence="2">Young leaves</tissue>
    </source>
</reference>
<evidence type="ECO:0000313" key="2">
    <source>
        <dbReference type="EMBL" id="PNX68603.1"/>
    </source>
</evidence>
<name>A0A2K3KQS2_TRIPR</name>
<accession>A0A2K3KQS2</accession>
<feature type="region of interest" description="Disordered" evidence="1">
    <location>
        <begin position="1"/>
        <end position="73"/>
    </location>
</feature>
<evidence type="ECO:0000313" key="3">
    <source>
        <dbReference type="Proteomes" id="UP000236291"/>
    </source>
</evidence>
<dbReference type="EMBL" id="ASHM01231040">
    <property type="protein sequence ID" value="PNX68603.1"/>
    <property type="molecule type" value="Genomic_DNA"/>
</dbReference>
<feature type="non-terminal residue" evidence="2">
    <location>
        <position position="73"/>
    </location>
</feature>
<sequence length="73" mass="7956">DDKVGRTRRGGASKAHSSARKQAAVNVDKIPSRAKGKTVSTTMDEPRPEDAESQEENEDVEENISEEGEEEGE</sequence>
<proteinExistence type="predicted"/>
<dbReference type="Proteomes" id="UP000236291">
    <property type="component" value="Unassembled WGS sequence"/>
</dbReference>
<comment type="caution">
    <text evidence="2">The sequence shown here is derived from an EMBL/GenBank/DDBJ whole genome shotgun (WGS) entry which is preliminary data.</text>
</comment>
<evidence type="ECO:0000256" key="1">
    <source>
        <dbReference type="SAM" id="MobiDB-lite"/>
    </source>
</evidence>
<protein>
    <submittedName>
        <fullName evidence="2">Uncharacterized protein</fullName>
    </submittedName>
</protein>
<feature type="non-terminal residue" evidence="2">
    <location>
        <position position="1"/>
    </location>
</feature>
<reference evidence="2 3" key="1">
    <citation type="journal article" date="2014" name="Am. J. Bot.">
        <title>Genome assembly and annotation for red clover (Trifolium pratense; Fabaceae).</title>
        <authorList>
            <person name="Istvanek J."/>
            <person name="Jaros M."/>
            <person name="Krenek A."/>
            <person name="Repkova J."/>
        </authorList>
    </citation>
    <scope>NUCLEOTIDE SEQUENCE [LARGE SCALE GENOMIC DNA]</scope>
    <source>
        <strain evidence="3">cv. Tatra</strain>
        <tissue evidence="2">Young leaves</tissue>
    </source>
</reference>
<dbReference type="AlphaFoldDB" id="A0A2K3KQS2"/>
<gene>
    <name evidence="2" type="ORF">L195_g064053</name>
</gene>
<organism evidence="2 3">
    <name type="scientific">Trifolium pratense</name>
    <name type="common">Red clover</name>
    <dbReference type="NCBI Taxonomy" id="57577"/>
    <lineage>
        <taxon>Eukaryota</taxon>
        <taxon>Viridiplantae</taxon>
        <taxon>Streptophyta</taxon>
        <taxon>Embryophyta</taxon>
        <taxon>Tracheophyta</taxon>
        <taxon>Spermatophyta</taxon>
        <taxon>Magnoliopsida</taxon>
        <taxon>eudicotyledons</taxon>
        <taxon>Gunneridae</taxon>
        <taxon>Pentapetalae</taxon>
        <taxon>rosids</taxon>
        <taxon>fabids</taxon>
        <taxon>Fabales</taxon>
        <taxon>Fabaceae</taxon>
        <taxon>Papilionoideae</taxon>
        <taxon>50 kb inversion clade</taxon>
        <taxon>NPAAA clade</taxon>
        <taxon>Hologalegina</taxon>
        <taxon>IRL clade</taxon>
        <taxon>Trifolieae</taxon>
        <taxon>Trifolium</taxon>
    </lineage>
</organism>
<feature type="compositionally biased region" description="Acidic residues" evidence="1">
    <location>
        <begin position="51"/>
        <end position="73"/>
    </location>
</feature>